<dbReference type="InterPro" id="IPR053023">
    <property type="entry name" value="FLAP_modulator"/>
</dbReference>
<keyword evidence="1" id="KW-1133">Transmembrane helix</keyword>
<evidence type="ECO:0008006" key="4">
    <source>
        <dbReference type="Google" id="ProtNLM"/>
    </source>
</evidence>
<reference evidence="2" key="2">
    <citation type="submission" date="2023-06" db="EMBL/GenBank/DDBJ databases">
        <authorList>
            <person name="Swenson N.G."/>
            <person name="Wegrzyn J.L."/>
            <person name="Mcevoy S.L."/>
        </authorList>
    </citation>
    <scope>NUCLEOTIDE SEQUENCE</scope>
    <source>
        <strain evidence="2">NS2018</strain>
        <tissue evidence="2">Leaf</tissue>
    </source>
</reference>
<sequence>MATTSKLNDNLLLLSSKRTQNLRRSLCRFKSLKFGANSNFFGFKVGSFIPDSTSSSPINNNNVAVSLYSDSSQPPKFSLKRAACDEVKSFNLNSNSSSTNKNNAAYPFDTINKALNSLKSKVPALLMASSLMLGMMMINSHKPAMAFPGKHLFSSSSLASSSSSSLSSARGCSYCTNGCLFCLELPTRDELKSDLRPLEYLLKFGVCAFSVTFVWTMMFVAHMINSSSRSIFKIQVGLLDSEDLQRDLNFIAKSLLKCPSSAWATVLEDTVKIFDWHRKNWISGNSSGDIVWRNDAKDLFSKLSYEERNKFDKERPVHLRNVNTESLTSHIQEVDKFKNTYTVVTLLVNFRGRHKLPTIRKIGDLNRVLKKLKSYNSKTKLEGFNVFWVPWKGDEEIMSREQLKRNYPLLRPLNSIN</sequence>
<name>A0AA39RUD2_ACESA</name>
<dbReference type="Pfam" id="PF07466">
    <property type="entry name" value="DUF1517"/>
    <property type="match status" value="1"/>
</dbReference>
<dbReference type="PANTHER" id="PTHR33975:SF2">
    <property type="entry name" value="MYELIN-ASSOCIATED OLIGODENDROCYTE BASIC PROTEIN"/>
    <property type="match status" value="1"/>
</dbReference>
<dbReference type="PANTHER" id="PTHR33975">
    <property type="entry name" value="MYELIN-ASSOCIATED OLIGODENDROCYTE BASIC PROTEIN"/>
    <property type="match status" value="1"/>
</dbReference>
<evidence type="ECO:0000313" key="2">
    <source>
        <dbReference type="EMBL" id="KAK0580311.1"/>
    </source>
</evidence>
<dbReference type="EMBL" id="JAUESC010000384">
    <property type="protein sequence ID" value="KAK0580311.1"/>
    <property type="molecule type" value="Genomic_DNA"/>
</dbReference>
<dbReference type="GO" id="GO:0009507">
    <property type="term" value="C:chloroplast"/>
    <property type="evidence" value="ECO:0007669"/>
    <property type="project" value="TreeGrafter"/>
</dbReference>
<reference evidence="2" key="1">
    <citation type="journal article" date="2022" name="Plant J.">
        <title>Strategies of tolerance reflected in two North American maple genomes.</title>
        <authorList>
            <person name="McEvoy S.L."/>
            <person name="Sezen U.U."/>
            <person name="Trouern-Trend A."/>
            <person name="McMahon S.M."/>
            <person name="Schaberg P.G."/>
            <person name="Yang J."/>
            <person name="Wegrzyn J.L."/>
            <person name="Swenson N.G."/>
        </authorList>
    </citation>
    <scope>NUCLEOTIDE SEQUENCE</scope>
    <source>
        <strain evidence="2">NS2018</strain>
    </source>
</reference>
<keyword evidence="3" id="KW-1185">Reference proteome</keyword>
<dbReference type="InterPro" id="IPR010903">
    <property type="entry name" value="DUF1517"/>
</dbReference>
<dbReference type="Proteomes" id="UP001168877">
    <property type="component" value="Unassembled WGS sequence"/>
</dbReference>
<proteinExistence type="predicted"/>
<feature type="transmembrane region" description="Helical" evidence="1">
    <location>
        <begin position="200"/>
        <end position="224"/>
    </location>
</feature>
<dbReference type="AlphaFoldDB" id="A0AA39RUD2"/>
<protein>
    <recommendedName>
        <fullName evidence="4">Transmembrane protein</fullName>
    </recommendedName>
</protein>
<evidence type="ECO:0000313" key="3">
    <source>
        <dbReference type="Proteomes" id="UP001168877"/>
    </source>
</evidence>
<keyword evidence="1" id="KW-0812">Transmembrane</keyword>
<accession>A0AA39RUD2</accession>
<organism evidence="2 3">
    <name type="scientific">Acer saccharum</name>
    <name type="common">Sugar maple</name>
    <dbReference type="NCBI Taxonomy" id="4024"/>
    <lineage>
        <taxon>Eukaryota</taxon>
        <taxon>Viridiplantae</taxon>
        <taxon>Streptophyta</taxon>
        <taxon>Embryophyta</taxon>
        <taxon>Tracheophyta</taxon>
        <taxon>Spermatophyta</taxon>
        <taxon>Magnoliopsida</taxon>
        <taxon>eudicotyledons</taxon>
        <taxon>Gunneridae</taxon>
        <taxon>Pentapetalae</taxon>
        <taxon>rosids</taxon>
        <taxon>malvids</taxon>
        <taxon>Sapindales</taxon>
        <taxon>Sapindaceae</taxon>
        <taxon>Hippocastanoideae</taxon>
        <taxon>Acereae</taxon>
        <taxon>Acer</taxon>
    </lineage>
</organism>
<gene>
    <name evidence="2" type="ORF">LWI29_000574</name>
</gene>
<comment type="caution">
    <text evidence="2">The sequence shown here is derived from an EMBL/GenBank/DDBJ whole genome shotgun (WGS) entry which is preliminary data.</text>
</comment>
<evidence type="ECO:0000256" key="1">
    <source>
        <dbReference type="SAM" id="Phobius"/>
    </source>
</evidence>
<keyword evidence="1" id="KW-0472">Membrane</keyword>